<accession>A0A819SG07</accession>
<gene>
    <name evidence="2" type="ORF">JBS370_LOCUS29490</name>
</gene>
<dbReference type="Gene3D" id="3.40.50.1110">
    <property type="entry name" value="SGNH hydrolase"/>
    <property type="match status" value="1"/>
</dbReference>
<protein>
    <submittedName>
        <fullName evidence="2">Uncharacterized protein</fullName>
    </submittedName>
</protein>
<comment type="caution">
    <text evidence="2">The sequence shown here is derived from an EMBL/GenBank/DDBJ whole genome shotgun (WGS) entry which is preliminary data.</text>
</comment>
<feature type="non-terminal residue" evidence="2">
    <location>
        <position position="709"/>
    </location>
</feature>
<feature type="compositionally biased region" description="Low complexity" evidence="1">
    <location>
        <begin position="376"/>
        <end position="391"/>
    </location>
</feature>
<dbReference type="SUPFAM" id="SSF52266">
    <property type="entry name" value="SGNH hydrolase"/>
    <property type="match status" value="1"/>
</dbReference>
<feature type="compositionally biased region" description="Low complexity" evidence="1">
    <location>
        <begin position="13"/>
        <end position="36"/>
    </location>
</feature>
<dbReference type="AlphaFoldDB" id="A0A819SG07"/>
<name>A0A819SG07_9BILA</name>
<sequence>MQSPNNSDDSSHPTETPFTFTTTRSRRISSTQPSSTRKPKSNPHKYFLERTEKNCPKHLTDSQRNKWFKVAKKANANAQLVRQLPPFRWPTSHSIQPIFIHHLTPHSIIDSVLHKIRDATVYVIDTESDPPTPFRSESLPALIQIQAIHHENSTSVLIIETQFLPYPSSPTFQLIQQLCHHIFSSQHYIVSWGDVIHELSPFRRFALFDIDQIKHPVNLQAYFTTHWNQTHPHLSSCPTQHHQSQINLDSDSDSDYDLICTVDTSKIDDDLQFNRVTNKSTCTCPDDIRPYKDPTNQWALQKAIKVTFNEALNKLHTMNTWACALDPILTTDYTSDSTATRTDMIVYAVNDVCAPARLLFQLDHLIIRHLRSSSLSTTVPSTSLPSSNSPEPQSPEPSTPEPQPSLSPLHIQQSPEILSDQEHVPELPMYFVLTDSHARHIKEPIITPHYQALVHAISGLRWRDSTHPHLSALSIIKSSSISTYLQSSAALMFLIGTNSLRYDDAAKVLQDVAHTIEYIHTTYPHLHEKQQIAVVATFPCYNTSGIFKSIHSLLSNIQVYNEALHTLSNQLNFTFIDFHITDIYLSSDRMHLHPDYRYLIPNSITHYFNSIFQHHTSSRTHTRSQSAIQRRNQRRHAKLKLKQQQFSIKRPIDLNWKPIHVKQVLKQHHIKYARILEVRNHIVPIQFNNAKDRDAADTSLPDDIFNSEH</sequence>
<feature type="compositionally biased region" description="Pro residues" evidence="1">
    <location>
        <begin position="392"/>
        <end position="405"/>
    </location>
</feature>
<organism evidence="2 3">
    <name type="scientific">Rotaria sordida</name>
    <dbReference type="NCBI Taxonomy" id="392033"/>
    <lineage>
        <taxon>Eukaryota</taxon>
        <taxon>Metazoa</taxon>
        <taxon>Spiralia</taxon>
        <taxon>Gnathifera</taxon>
        <taxon>Rotifera</taxon>
        <taxon>Eurotatoria</taxon>
        <taxon>Bdelloidea</taxon>
        <taxon>Philodinida</taxon>
        <taxon>Philodinidae</taxon>
        <taxon>Rotaria</taxon>
    </lineage>
</organism>
<dbReference type="InterPro" id="IPR036514">
    <property type="entry name" value="SGNH_hydro_sf"/>
</dbReference>
<feature type="region of interest" description="Disordered" evidence="1">
    <location>
        <begin position="376"/>
        <end position="409"/>
    </location>
</feature>
<dbReference type="Proteomes" id="UP000663836">
    <property type="component" value="Unassembled WGS sequence"/>
</dbReference>
<proteinExistence type="predicted"/>
<evidence type="ECO:0000256" key="1">
    <source>
        <dbReference type="SAM" id="MobiDB-lite"/>
    </source>
</evidence>
<feature type="region of interest" description="Disordered" evidence="1">
    <location>
        <begin position="1"/>
        <end position="44"/>
    </location>
</feature>
<evidence type="ECO:0000313" key="2">
    <source>
        <dbReference type="EMBL" id="CAF4059177.1"/>
    </source>
</evidence>
<evidence type="ECO:0000313" key="3">
    <source>
        <dbReference type="Proteomes" id="UP000663836"/>
    </source>
</evidence>
<dbReference type="EMBL" id="CAJOBD010006371">
    <property type="protein sequence ID" value="CAF4059177.1"/>
    <property type="molecule type" value="Genomic_DNA"/>
</dbReference>
<reference evidence="2" key="1">
    <citation type="submission" date="2021-02" db="EMBL/GenBank/DDBJ databases">
        <authorList>
            <person name="Nowell W R."/>
        </authorList>
    </citation>
    <scope>NUCLEOTIDE SEQUENCE</scope>
</reference>